<keyword evidence="1" id="KW-0732">Signal</keyword>
<accession>A0A2D0NFP8</accession>
<keyword evidence="3" id="KW-1185">Reference proteome</keyword>
<feature type="signal peptide" evidence="1">
    <location>
        <begin position="1"/>
        <end position="25"/>
    </location>
</feature>
<organism evidence="2 3">
    <name type="scientific">Flavilitoribacter nigricans (strain ATCC 23147 / DSM 23189 / NBRC 102662 / NCIMB 1420 / SS-2)</name>
    <name type="common">Lewinella nigricans</name>
    <dbReference type="NCBI Taxonomy" id="1122177"/>
    <lineage>
        <taxon>Bacteria</taxon>
        <taxon>Pseudomonadati</taxon>
        <taxon>Bacteroidota</taxon>
        <taxon>Saprospiria</taxon>
        <taxon>Saprospirales</taxon>
        <taxon>Lewinellaceae</taxon>
        <taxon>Flavilitoribacter</taxon>
    </lineage>
</organism>
<dbReference type="Proteomes" id="UP000223913">
    <property type="component" value="Unassembled WGS sequence"/>
</dbReference>
<dbReference type="OrthoDB" id="638836at2"/>
<dbReference type="AlphaFoldDB" id="A0A2D0NFP8"/>
<evidence type="ECO:0008006" key="4">
    <source>
        <dbReference type="Google" id="ProtNLM"/>
    </source>
</evidence>
<dbReference type="EMBL" id="PDUD01000010">
    <property type="protein sequence ID" value="PHN07324.1"/>
    <property type="molecule type" value="Genomic_DNA"/>
</dbReference>
<gene>
    <name evidence="2" type="ORF">CRP01_06750</name>
</gene>
<proteinExistence type="predicted"/>
<evidence type="ECO:0000313" key="3">
    <source>
        <dbReference type="Proteomes" id="UP000223913"/>
    </source>
</evidence>
<comment type="caution">
    <text evidence="2">The sequence shown here is derived from an EMBL/GenBank/DDBJ whole genome shotgun (WGS) entry which is preliminary data.</text>
</comment>
<evidence type="ECO:0000256" key="1">
    <source>
        <dbReference type="SAM" id="SignalP"/>
    </source>
</evidence>
<feature type="chain" id="PRO_5012542177" description="Porin" evidence="1">
    <location>
        <begin position="26"/>
        <end position="431"/>
    </location>
</feature>
<dbReference type="SUPFAM" id="SSF56935">
    <property type="entry name" value="Porins"/>
    <property type="match status" value="1"/>
</dbReference>
<protein>
    <recommendedName>
        <fullName evidence="4">Porin</fullName>
    </recommendedName>
</protein>
<name>A0A2D0NFP8_FLAN2</name>
<evidence type="ECO:0000313" key="2">
    <source>
        <dbReference type="EMBL" id="PHN07324.1"/>
    </source>
</evidence>
<reference evidence="2 3" key="1">
    <citation type="submission" date="2017-10" db="EMBL/GenBank/DDBJ databases">
        <title>The draft genome sequence of Lewinella nigricans NBRC 102662.</title>
        <authorList>
            <person name="Wang K."/>
        </authorList>
    </citation>
    <scope>NUCLEOTIDE SEQUENCE [LARGE SCALE GENOMIC DNA]</scope>
    <source>
        <strain evidence="2 3">NBRC 102662</strain>
    </source>
</reference>
<sequence length="431" mass="48251">MKTLRFFASWILAMIVLLSANTMLAQQAKIDYYRPYDQNGINVFEAANESTVPFNGLDVKIGANFTQQYQMLSHSNNSTNPDNELYPLGSGFNLATANLNLDVQLDDGIRVSLENYMSSRHHSEFWVKGGYIQIDKLPMLGNPQWFTDLVRVKIGHMQINYGDQQFRRTDNGNALYNPFVGNYILDAFATEIGGEVYLFPTDNITAAVGMTAGLIKGDVKDYMPDDDGRGGKNPSVYVKLAYDNQFNEDLRFRLSGSLYANSNTPRNTLYSGDRTGSRFYNVMVTPDGTSAFTTGRINPGFNNEITSFMINPFLKYKGLEFFGTYEVSSGKSNSESAKRDITQVAGEVVYRFLDREQLYLGARYNTVTGQLSGMTEDITVDRVELSAGWFATKNLLLKAAYVGQNYKDFPADDIYAEGEFNGLMIEAVIGF</sequence>
<dbReference type="RefSeq" id="WP_099149254.1">
    <property type="nucleotide sequence ID" value="NZ_PDUD01000010.1"/>
</dbReference>